<dbReference type="InterPro" id="IPR025660">
    <property type="entry name" value="Pept_his_AS"/>
</dbReference>
<evidence type="ECO:0000256" key="5">
    <source>
        <dbReference type="ARBA" id="ARBA00023145"/>
    </source>
</evidence>
<dbReference type="SMART" id="SM00645">
    <property type="entry name" value="Pept_C1"/>
    <property type="match status" value="1"/>
</dbReference>
<dbReference type="GO" id="GO:0006508">
    <property type="term" value="P:proteolysis"/>
    <property type="evidence" value="ECO:0007669"/>
    <property type="project" value="UniProtKB-KW"/>
</dbReference>
<dbReference type="FunFam" id="3.90.70.10:FF:000006">
    <property type="entry name" value="Cathepsin S"/>
    <property type="match status" value="1"/>
</dbReference>
<reference evidence="10" key="3">
    <citation type="submission" date="2025-09" db="UniProtKB">
        <authorList>
            <consortium name="Ensembl"/>
        </authorList>
    </citation>
    <scope>IDENTIFICATION</scope>
</reference>
<keyword evidence="4" id="KW-0788">Thiol protease</keyword>
<dbReference type="Gene3D" id="3.90.70.10">
    <property type="entry name" value="Cysteine proteinases"/>
    <property type="match status" value="1"/>
</dbReference>
<reference evidence="10" key="1">
    <citation type="submission" date="2019-06" db="EMBL/GenBank/DDBJ databases">
        <title>G10K-VGP Goodes thornscrub tortoise genome, primary haplotype.</title>
        <authorList>
            <person name="Murphy B."/>
            <person name="Edwards T."/>
            <person name="Rhie A."/>
            <person name="Koren S."/>
            <person name="Phillippy A."/>
            <person name="Fedrigo O."/>
            <person name="Haase B."/>
            <person name="Mountcastle J."/>
            <person name="Lewin H."/>
            <person name="Damas J."/>
            <person name="Howe K."/>
            <person name="Formenti G."/>
            <person name="Myers G."/>
            <person name="Durbin R."/>
            <person name="Jarvis E.D."/>
        </authorList>
    </citation>
    <scope>NUCLEOTIDE SEQUENCE [LARGE SCALE GENOMIC DNA]</scope>
</reference>
<dbReference type="PRINTS" id="PR00705">
    <property type="entry name" value="PAPAIN"/>
</dbReference>
<dbReference type="Pfam" id="PF08246">
    <property type="entry name" value="Inhibitor_I29"/>
    <property type="match status" value="1"/>
</dbReference>
<keyword evidence="7" id="KW-0732">Signal</keyword>
<keyword evidence="11" id="KW-1185">Reference proteome</keyword>
<gene>
    <name evidence="10" type="primary">CTSS</name>
</gene>
<evidence type="ECO:0000259" key="8">
    <source>
        <dbReference type="SMART" id="SM00645"/>
    </source>
</evidence>
<evidence type="ECO:0000256" key="6">
    <source>
        <dbReference type="ARBA" id="ARBA00023157"/>
    </source>
</evidence>
<dbReference type="InterPro" id="IPR000169">
    <property type="entry name" value="Pept_cys_AS"/>
</dbReference>
<proteinExistence type="inferred from homology"/>
<evidence type="ECO:0000256" key="7">
    <source>
        <dbReference type="SAM" id="SignalP"/>
    </source>
</evidence>
<keyword evidence="6" id="KW-1015">Disulfide bond</keyword>
<reference evidence="10" key="2">
    <citation type="submission" date="2025-08" db="UniProtKB">
        <authorList>
            <consortium name="Ensembl"/>
        </authorList>
    </citation>
    <scope>IDENTIFICATION</scope>
</reference>
<accession>A0A8C4YBL0</accession>
<comment type="similarity">
    <text evidence="1">Belongs to the peptidase C1 family.</text>
</comment>
<dbReference type="InterPro" id="IPR039417">
    <property type="entry name" value="Peptidase_C1A_papain-like"/>
</dbReference>
<dbReference type="PROSITE" id="PS00640">
    <property type="entry name" value="THIOL_PROTEASE_ASN"/>
    <property type="match status" value="1"/>
</dbReference>
<dbReference type="PROSITE" id="PS00639">
    <property type="entry name" value="THIOL_PROTEASE_HIS"/>
    <property type="match status" value="1"/>
</dbReference>
<dbReference type="InterPro" id="IPR013201">
    <property type="entry name" value="Prot_inhib_I29"/>
</dbReference>
<dbReference type="InterPro" id="IPR025661">
    <property type="entry name" value="Pept_asp_AS"/>
</dbReference>
<evidence type="ECO:0000313" key="10">
    <source>
        <dbReference type="Ensembl" id="ENSGEVP00005023155.1"/>
    </source>
</evidence>
<keyword evidence="5" id="KW-0865">Zymogen</keyword>
<organism evidence="10 11">
    <name type="scientific">Gopherus evgoodei</name>
    <name type="common">Goodes thornscrub tortoise</name>
    <dbReference type="NCBI Taxonomy" id="1825980"/>
    <lineage>
        <taxon>Eukaryota</taxon>
        <taxon>Metazoa</taxon>
        <taxon>Chordata</taxon>
        <taxon>Craniata</taxon>
        <taxon>Vertebrata</taxon>
        <taxon>Euteleostomi</taxon>
        <taxon>Archelosauria</taxon>
        <taxon>Testudinata</taxon>
        <taxon>Testudines</taxon>
        <taxon>Cryptodira</taxon>
        <taxon>Durocryptodira</taxon>
        <taxon>Testudinoidea</taxon>
        <taxon>Testudinidae</taxon>
        <taxon>Gopherus</taxon>
    </lineage>
</organism>
<keyword evidence="2" id="KW-0645">Protease</keyword>
<feature type="domain" description="Cathepsin propeptide inhibitor" evidence="9">
    <location>
        <begin position="30"/>
        <end position="108"/>
    </location>
</feature>
<dbReference type="InterPro" id="IPR000668">
    <property type="entry name" value="Peptidase_C1A_C"/>
</dbReference>
<dbReference type="SUPFAM" id="SSF54001">
    <property type="entry name" value="Cysteine proteinases"/>
    <property type="match status" value="1"/>
</dbReference>
<dbReference type="GO" id="GO:0008234">
    <property type="term" value="F:cysteine-type peptidase activity"/>
    <property type="evidence" value="ECO:0007669"/>
    <property type="project" value="UniProtKB-KW"/>
</dbReference>
<protein>
    <submittedName>
        <fullName evidence="10">Cathepsin S</fullName>
    </submittedName>
</protein>
<evidence type="ECO:0000256" key="3">
    <source>
        <dbReference type="ARBA" id="ARBA00022801"/>
    </source>
</evidence>
<evidence type="ECO:0000256" key="1">
    <source>
        <dbReference type="ARBA" id="ARBA00008455"/>
    </source>
</evidence>
<dbReference type="SMART" id="SM00848">
    <property type="entry name" value="Inhibitor_I29"/>
    <property type="match status" value="1"/>
</dbReference>
<dbReference type="PANTHER" id="PTHR12411">
    <property type="entry name" value="CYSTEINE PROTEASE FAMILY C1-RELATED"/>
    <property type="match status" value="1"/>
</dbReference>
<evidence type="ECO:0000259" key="9">
    <source>
        <dbReference type="SMART" id="SM00848"/>
    </source>
</evidence>
<evidence type="ECO:0000256" key="2">
    <source>
        <dbReference type="ARBA" id="ARBA00022670"/>
    </source>
</evidence>
<dbReference type="Pfam" id="PF00112">
    <property type="entry name" value="Peptidase_C1"/>
    <property type="match status" value="1"/>
</dbReference>
<feature type="domain" description="Peptidase C1A papain C-terminal" evidence="8">
    <location>
        <begin position="135"/>
        <end position="349"/>
    </location>
</feature>
<sequence length="350" mass="38717">MKLLVCIFLASLAAAATAHLHTDPMLDNHWGLWKKTYGKQYSHKMVSSWLLHSKLGAVLWFQKEEGERRVTWEKNLKLVMLHNLEHSLGLHSYELGMNHLADMTSEEVAALLTGVKIPHRPDWNSTYRPRPGSKVPDSMDWRDKGCVTDVKYQGACGACWAFSAVGALEAQVKLKTGNLVSLSAQNLVDCTITYGNYGCSGGYMTNAFQYIIDNNGIDSDASYPYTARNGTCHYNPVTQAATCSKFVELPYANEAALKDAVANIGPVSVIIDARQPSFFLYKSGIYDDPRCTGDTNHAVLVIGYGALDGKDFWLVKNSWGVKFGDKGYIRMSRNKGNQCGIASYGSYPQI</sequence>
<dbReference type="InterPro" id="IPR013128">
    <property type="entry name" value="Peptidase_C1A"/>
</dbReference>
<evidence type="ECO:0000313" key="11">
    <source>
        <dbReference type="Proteomes" id="UP000694390"/>
    </source>
</evidence>
<dbReference type="GeneTree" id="ENSGT00940000155176"/>
<evidence type="ECO:0000256" key="4">
    <source>
        <dbReference type="ARBA" id="ARBA00022807"/>
    </source>
</evidence>
<dbReference type="OrthoDB" id="190265at2759"/>
<dbReference type="PROSITE" id="PS00139">
    <property type="entry name" value="THIOL_PROTEASE_CYS"/>
    <property type="match status" value="1"/>
</dbReference>
<dbReference type="Proteomes" id="UP000694390">
    <property type="component" value="Chromosome 24"/>
</dbReference>
<name>A0A8C4YBL0_9SAUR</name>
<dbReference type="InterPro" id="IPR038765">
    <property type="entry name" value="Papain-like_cys_pep_sf"/>
</dbReference>
<dbReference type="AlphaFoldDB" id="A0A8C4YBL0"/>
<keyword evidence="3" id="KW-0378">Hydrolase</keyword>
<feature type="signal peptide" evidence="7">
    <location>
        <begin position="1"/>
        <end position="18"/>
    </location>
</feature>
<feature type="chain" id="PRO_5034975535" evidence="7">
    <location>
        <begin position="19"/>
        <end position="350"/>
    </location>
</feature>
<dbReference type="CDD" id="cd02248">
    <property type="entry name" value="Peptidase_C1A"/>
    <property type="match status" value="1"/>
</dbReference>
<dbReference type="Ensembl" id="ENSGEVT00005024350.1">
    <property type="protein sequence ID" value="ENSGEVP00005023155.1"/>
    <property type="gene ID" value="ENSGEVG00005016424.1"/>
</dbReference>